<name>A0ABX7MCE4_9RHOO</name>
<dbReference type="PANTHER" id="PTHR46193:SF18">
    <property type="entry name" value="HEXITOL PHOSPHATASE B"/>
    <property type="match status" value="1"/>
</dbReference>
<dbReference type="SFLD" id="SFLDG01129">
    <property type="entry name" value="C1.5:_HAD__Beta-PGM__Phosphata"/>
    <property type="match status" value="1"/>
</dbReference>
<evidence type="ECO:0000256" key="3">
    <source>
        <dbReference type="ARBA" id="ARBA00022723"/>
    </source>
</evidence>
<protein>
    <submittedName>
        <fullName evidence="6">HAD family phosphatase</fullName>
    </submittedName>
</protein>
<evidence type="ECO:0000313" key="7">
    <source>
        <dbReference type="Proteomes" id="UP000663570"/>
    </source>
</evidence>
<gene>
    <name evidence="6" type="ORF">JY500_09785</name>
</gene>
<dbReference type="Pfam" id="PF00702">
    <property type="entry name" value="Hydrolase"/>
    <property type="match status" value="1"/>
</dbReference>
<keyword evidence="5" id="KW-0119">Carbohydrate metabolism</keyword>
<dbReference type="RefSeq" id="WP_206256216.1">
    <property type="nucleotide sequence ID" value="NZ_CP071060.1"/>
</dbReference>
<keyword evidence="4" id="KW-0460">Magnesium</keyword>
<evidence type="ECO:0000256" key="5">
    <source>
        <dbReference type="ARBA" id="ARBA00023277"/>
    </source>
</evidence>
<evidence type="ECO:0000256" key="1">
    <source>
        <dbReference type="ARBA" id="ARBA00001946"/>
    </source>
</evidence>
<dbReference type="EMBL" id="CP071060">
    <property type="protein sequence ID" value="QSI78873.1"/>
    <property type="molecule type" value="Genomic_DNA"/>
</dbReference>
<keyword evidence="3" id="KW-0479">Metal-binding</keyword>
<accession>A0ABX7MCE4</accession>
<comment type="cofactor">
    <cofactor evidence="1">
        <name>Mg(2+)</name>
        <dbReference type="ChEBI" id="CHEBI:18420"/>
    </cofactor>
</comment>
<dbReference type="InterPro" id="IPR023198">
    <property type="entry name" value="PGP-like_dom2"/>
</dbReference>
<dbReference type="PRINTS" id="PR00413">
    <property type="entry name" value="HADHALOGNASE"/>
</dbReference>
<dbReference type="Gene3D" id="3.40.50.1000">
    <property type="entry name" value="HAD superfamily/HAD-like"/>
    <property type="match status" value="1"/>
</dbReference>
<evidence type="ECO:0000256" key="4">
    <source>
        <dbReference type="ARBA" id="ARBA00022842"/>
    </source>
</evidence>
<organism evidence="6 7">
    <name type="scientific">Niveibacterium microcysteis</name>
    <dbReference type="NCBI Taxonomy" id="2811415"/>
    <lineage>
        <taxon>Bacteria</taxon>
        <taxon>Pseudomonadati</taxon>
        <taxon>Pseudomonadota</taxon>
        <taxon>Betaproteobacteria</taxon>
        <taxon>Rhodocyclales</taxon>
        <taxon>Rhodocyclaceae</taxon>
        <taxon>Niveibacterium</taxon>
    </lineage>
</organism>
<dbReference type="CDD" id="cd07505">
    <property type="entry name" value="HAD_BPGM-like"/>
    <property type="match status" value="1"/>
</dbReference>
<proteinExistence type="inferred from homology"/>
<dbReference type="InterPro" id="IPR051600">
    <property type="entry name" value="Beta-PGM-like"/>
</dbReference>
<dbReference type="Gene3D" id="1.10.150.240">
    <property type="entry name" value="Putative phosphatase, domain 2"/>
    <property type="match status" value="1"/>
</dbReference>
<dbReference type="NCBIfam" id="TIGR01509">
    <property type="entry name" value="HAD-SF-IA-v3"/>
    <property type="match status" value="1"/>
</dbReference>
<sequence length="222" mass="23656">MHFPFKAVLFDMDGTITDSTAFHDAAWDAFAQAHAGGGLAPGDPRLVPGRTIDVVRAVLGRDVVGDEAQRLHDDKEHRFHAIARGRMTALPGLSRYLRWLSARSIPAALVTNAPRINIDFTLAELGLEGAFPLTLGAEDVERGKPHPDPFIEACLRLGVAATDALVHEDSRLGIQAGVAAGCPVAAMLTGLSASDAATAGARWVARDYDDWLAQISRETAEA</sequence>
<dbReference type="Proteomes" id="UP000663570">
    <property type="component" value="Chromosome"/>
</dbReference>
<dbReference type="SFLD" id="SFLDG01135">
    <property type="entry name" value="C1.5.6:_HAD__Beta-PGM__Phospha"/>
    <property type="match status" value="1"/>
</dbReference>
<evidence type="ECO:0000313" key="6">
    <source>
        <dbReference type="EMBL" id="QSI78873.1"/>
    </source>
</evidence>
<dbReference type="SFLD" id="SFLDS00003">
    <property type="entry name" value="Haloacid_Dehalogenase"/>
    <property type="match status" value="1"/>
</dbReference>
<dbReference type="PANTHER" id="PTHR46193">
    <property type="entry name" value="6-PHOSPHOGLUCONATE PHOSPHATASE"/>
    <property type="match status" value="1"/>
</dbReference>
<dbReference type="SUPFAM" id="SSF56784">
    <property type="entry name" value="HAD-like"/>
    <property type="match status" value="1"/>
</dbReference>
<keyword evidence="7" id="KW-1185">Reference proteome</keyword>
<dbReference type="InterPro" id="IPR036412">
    <property type="entry name" value="HAD-like_sf"/>
</dbReference>
<comment type="similarity">
    <text evidence="2">Belongs to the HAD-like hydrolase superfamily. CbbY/CbbZ/Gph/YieH family.</text>
</comment>
<evidence type="ECO:0000256" key="2">
    <source>
        <dbReference type="ARBA" id="ARBA00006171"/>
    </source>
</evidence>
<dbReference type="InterPro" id="IPR023214">
    <property type="entry name" value="HAD_sf"/>
</dbReference>
<reference evidence="6 7" key="1">
    <citation type="submission" date="2021-02" db="EMBL/GenBank/DDBJ databases">
        <title>Niveibacterium changnyeongensis HC41.</title>
        <authorList>
            <person name="Kang M."/>
        </authorList>
    </citation>
    <scope>NUCLEOTIDE SEQUENCE [LARGE SCALE GENOMIC DNA]</scope>
    <source>
        <strain evidence="6 7">HC41</strain>
    </source>
</reference>
<dbReference type="InterPro" id="IPR006439">
    <property type="entry name" value="HAD-SF_hydro_IA"/>
</dbReference>